<dbReference type="GO" id="GO:0016757">
    <property type="term" value="F:glycosyltransferase activity"/>
    <property type="evidence" value="ECO:0007669"/>
    <property type="project" value="TreeGrafter"/>
</dbReference>
<name>A0A815WQA7_ADIRI</name>
<feature type="domain" description="Nucleotide-diphospho-sugar transferase" evidence="1">
    <location>
        <begin position="139"/>
        <end position="290"/>
    </location>
</feature>
<dbReference type="OrthoDB" id="69177at2759"/>
<proteinExistence type="predicted"/>
<dbReference type="InterPro" id="IPR005069">
    <property type="entry name" value="Nucl-diP-sugar_transferase"/>
</dbReference>
<dbReference type="EMBL" id="CAJNOJ010001198">
    <property type="protein sequence ID" value="CAF1546162.1"/>
    <property type="molecule type" value="Genomic_DNA"/>
</dbReference>
<evidence type="ECO:0000313" key="2">
    <source>
        <dbReference type="EMBL" id="CAF1546162.1"/>
    </source>
</evidence>
<organism evidence="2 5">
    <name type="scientific">Adineta ricciae</name>
    <name type="common">Rotifer</name>
    <dbReference type="NCBI Taxonomy" id="249248"/>
    <lineage>
        <taxon>Eukaryota</taxon>
        <taxon>Metazoa</taxon>
        <taxon>Spiralia</taxon>
        <taxon>Gnathifera</taxon>
        <taxon>Rotifera</taxon>
        <taxon>Eurotatoria</taxon>
        <taxon>Bdelloidea</taxon>
        <taxon>Adinetida</taxon>
        <taxon>Adinetidae</taxon>
        <taxon>Adineta</taxon>
    </lineage>
</organism>
<dbReference type="InterPro" id="IPR052636">
    <property type="entry name" value="UDP-D-xylose:L-fucose_XylT"/>
</dbReference>
<evidence type="ECO:0000259" key="1">
    <source>
        <dbReference type="Pfam" id="PF03407"/>
    </source>
</evidence>
<dbReference type="Pfam" id="PF03407">
    <property type="entry name" value="Nucleotid_trans"/>
    <property type="match status" value="1"/>
</dbReference>
<sequence>MEKTWMVKFVVLILVTIMLFTTRTNWNKYLTTIRPQHYGLTHSFETAIRFNLSDEFLNTARQTNLSDDSELWNIVQSSPWLFPKSRSLFSYLGLHNDLDGLLQIMSRGTRKIMILGFNSHWQSMIENNIFTLVRFARASNYIVLAPDQITLLVCIELNLPCYNASRYFEDARGNVSINREGLFLDPYFLALVWYGLPLYLDILRKGFTIMKSDSDISFASKEIWAAMENMVNETKADLVFMREHPVNTGHFYASPNDRVKAFFEEWIASRAFLPKLNEQLALSSLMNKTYMLCQSEQLCSYVKNIPMKSNMSRSLFNATTQGKMAAVTTYPSAFSEFGGICPPNITINPCKPQTLYVHPICMTSSKLKIEKLKALGFWLLTEPCSESAFEISINQYTKKSVKIVRCIPLPRLWPKIEESFIKC</sequence>
<dbReference type="PANTHER" id="PTHR47032">
    <property type="entry name" value="UDP-D-XYLOSE:L-FUCOSE ALPHA-1,3-D-XYLOSYLTRANSFERASE-RELATED"/>
    <property type="match status" value="1"/>
</dbReference>
<gene>
    <name evidence="2" type="ORF">EDS130_LOCUS45670</name>
    <name evidence="3" type="ORF">XAT740_LOCUS50963</name>
</gene>
<comment type="caution">
    <text evidence="2">The sequence shown here is derived from an EMBL/GenBank/DDBJ whole genome shotgun (WGS) entry which is preliminary data.</text>
</comment>
<dbReference type="PANTHER" id="PTHR47032:SF1">
    <property type="entry name" value="UDP-D-XYLOSE:L-FUCOSE ALPHA-1,3-D-XYLOSYLTRANSFERASE-RELATED"/>
    <property type="match status" value="1"/>
</dbReference>
<evidence type="ECO:0000313" key="3">
    <source>
        <dbReference type="EMBL" id="CAF1626377.1"/>
    </source>
</evidence>
<dbReference type="Proteomes" id="UP000663828">
    <property type="component" value="Unassembled WGS sequence"/>
</dbReference>
<protein>
    <recommendedName>
        <fullName evidence="1">Nucleotide-diphospho-sugar transferase domain-containing protein</fullName>
    </recommendedName>
</protein>
<dbReference type="AlphaFoldDB" id="A0A815WQA7"/>
<dbReference type="EMBL" id="CAJNOR010007969">
    <property type="protein sequence ID" value="CAF1626377.1"/>
    <property type="molecule type" value="Genomic_DNA"/>
</dbReference>
<reference evidence="2" key="1">
    <citation type="submission" date="2021-02" db="EMBL/GenBank/DDBJ databases">
        <authorList>
            <person name="Nowell W R."/>
        </authorList>
    </citation>
    <scope>NUCLEOTIDE SEQUENCE</scope>
</reference>
<dbReference type="Proteomes" id="UP000663852">
    <property type="component" value="Unassembled WGS sequence"/>
</dbReference>
<evidence type="ECO:0000313" key="4">
    <source>
        <dbReference type="Proteomes" id="UP000663828"/>
    </source>
</evidence>
<evidence type="ECO:0000313" key="5">
    <source>
        <dbReference type="Proteomes" id="UP000663852"/>
    </source>
</evidence>
<accession>A0A815WQA7</accession>
<dbReference type="GO" id="GO:0005794">
    <property type="term" value="C:Golgi apparatus"/>
    <property type="evidence" value="ECO:0007669"/>
    <property type="project" value="TreeGrafter"/>
</dbReference>
<keyword evidence="4" id="KW-1185">Reference proteome</keyword>